<dbReference type="InterPro" id="IPR012337">
    <property type="entry name" value="RNaseH-like_sf"/>
</dbReference>
<dbReference type="InterPro" id="IPR036397">
    <property type="entry name" value="RNaseH_sf"/>
</dbReference>
<proteinExistence type="predicted"/>
<dbReference type="EMBL" id="AWUE01010887">
    <property type="protein sequence ID" value="OMP11177.1"/>
    <property type="molecule type" value="Genomic_DNA"/>
</dbReference>
<comment type="caution">
    <text evidence="3">The sequence shown here is derived from an EMBL/GenBank/DDBJ whole genome shotgun (WGS) entry which is preliminary data.</text>
</comment>
<sequence>MKDFLSSPGAELLFPESFVSLSHVHTKKLNRMVTRFIPTVITWFGTEGKVGEEAVHGELLSEQSDDRFQSPSDQIFTRSHLTFFTTQRSRMLTKWNSQERMLSSIAVERALVRYERPHPREDVFNISAERGIPRLLGALRGTIGSLKRQRKMRQPRLLKGEVLDEASHIQLRLEKRLNYLIFLCQAVVRFYPFESRSTGGSSSESLSRAERRNSSQQMTEVGNEKGKEKRPESGVWLPGCTSVTTSPGLNSSREEGEDILRRQGRKRGSFSLAPKDRLWTKFLRAKYNVPEDLLLYINSVESPSPSWSHSCKGLVALEDMVDDNVMINYDYKVADFILHGSWNTDLLFAQLPMELALQVIGYLQPQYRRMGNKLVWSYTSNGVFSTKSDYDAMQDQIEDGSLNLGWLYPPLCSRCSTHVEDTLHVLRDCVEARKVWRCYFLTIIWRLWTSRCKFIFRTDDDVVWDNEHAMVRDIDMSALEVCKAYSRGAKKKTDNRLISWQLPSQGFVKVNTDGASMGNPGISGAGGVIRDAAGQWIIGFKAHLGTWTNMVAEPQAIPWGLSLAWKHGFRQVIGDVGEILEADVRGLAEPLIRKK</sequence>
<feature type="compositionally biased region" description="Polar residues" evidence="1">
    <location>
        <begin position="241"/>
        <end position="251"/>
    </location>
</feature>
<name>A0A1R3KVV7_9ROSI</name>
<organism evidence="3 4">
    <name type="scientific">Corchorus olitorius</name>
    <dbReference type="NCBI Taxonomy" id="93759"/>
    <lineage>
        <taxon>Eukaryota</taxon>
        <taxon>Viridiplantae</taxon>
        <taxon>Streptophyta</taxon>
        <taxon>Embryophyta</taxon>
        <taxon>Tracheophyta</taxon>
        <taxon>Spermatophyta</taxon>
        <taxon>Magnoliopsida</taxon>
        <taxon>eudicotyledons</taxon>
        <taxon>Gunneridae</taxon>
        <taxon>Pentapetalae</taxon>
        <taxon>rosids</taxon>
        <taxon>malvids</taxon>
        <taxon>Malvales</taxon>
        <taxon>Malvaceae</taxon>
        <taxon>Grewioideae</taxon>
        <taxon>Apeibeae</taxon>
        <taxon>Corchorus</taxon>
    </lineage>
</organism>
<dbReference type="OrthoDB" id="1391789at2759"/>
<dbReference type="InterPro" id="IPR053151">
    <property type="entry name" value="RNase_H-like"/>
</dbReference>
<dbReference type="CDD" id="cd06222">
    <property type="entry name" value="RNase_H_like"/>
    <property type="match status" value="1"/>
</dbReference>
<keyword evidence="4" id="KW-1185">Reference proteome</keyword>
<evidence type="ECO:0000313" key="3">
    <source>
        <dbReference type="EMBL" id="OMP11177.1"/>
    </source>
</evidence>
<dbReference type="PROSITE" id="PS50879">
    <property type="entry name" value="RNASE_H_1"/>
    <property type="match status" value="1"/>
</dbReference>
<dbReference type="Proteomes" id="UP000187203">
    <property type="component" value="Unassembled WGS sequence"/>
</dbReference>
<evidence type="ECO:0000259" key="2">
    <source>
        <dbReference type="PROSITE" id="PS50879"/>
    </source>
</evidence>
<dbReference type="AlphaFoldDB" id="A0A1R3KVV7"/>
<dbReference type="Pfam" id="PF13456">
    <property type="entry name" value="RVT_3"/>
    <property type="match status" value="1"/>
</dbReference>
<dbReference type="PANTHER" id="PTHR47723">
    <property type="entry name" value="OS05G0353850 PROTEIN"/>
    <property type="match status" value="1"/>
</dbReference>
<feature type="region of interest" description="Disordered" evidence="1">
    <location>
        <begin position="195"/>
        <end position="258"/>
    </location>
</feature>
<dbReference type="GO" id="GO:0003676">
    <property type="term" value="F:nucleic acid binding"/>
    <property type="evidence" value="ECO:0007669"/>
    <property type="project" value="InterPro"/>
</dbReference>
<dbReference type="PANTHER" id="PTHR47723:SF19">
    <property type="entry name" value="POLYNUCLEOTIDYL TRANSFERASE, RIBONUCLEASE H-LIKE SUPERFAMILY PROTEIN"/>
    <property type="match status" value="1"/>
</dbReference>
<evidence type="ECO:0000256" key="1">
    <source>
        <dbReference type="SAM" id="MobiDB-lite"/>
    </source>
</evidence>
<evidence type="ECO:0000313" key="4">
    <source>
        <dbReference type="Proteomes" id="UP000187203"/>
    </source>
</evidence>
<feature type="domain" description="RNase H type-1" evidence="2">
    <location>
        <begin position="504"/>
        <end position="595"/>
    </location>
</feature>
<dbReference type="GO" id="GO:0004523">
    <property type="term" value="F:RNA-DNA hybrid ribonuclease activity"/>
    <property type="evidence" value="ECO:0007669"/>
    <property type="project" value="InterPro"/>
</dbReference>
<dbReference type="InterPro" id="IPR044730">
    <property type="entry name" value="RNase_H-like_dom_plant"/>
</dbReference>
<protein>
    <recommendedName>
        <fullName evidence="2">RNase H type-1 domain-containing protein</fullName>
    </recommendedName>
</protein>
<dbReference type="InterPro" id="IPR002156">
    <property type="entry name" value="RNaseH_domain"/>
</dbReference>
<dbReference type="Gene3D" id="3.30.420.10">
    <property type="entry name" value="Ribonuclease H-like superfamily/Ribonuclease H"/>
    <property type="match status" value="1"/>
</dbReference>
<reference evidence="4" key="1">
    <citation type="submission" date="2013-09" db="EMBL/GenBank/DDBJ databases">
        <title>Corchorus olitorius genome sequencing.</title>
        <authorList>
            <person name="Alam M."/>
            <person name="Haque M.S."/>
            <person name="Islam M.S."/>
            <person name="Emdad E.M."/>
            <person name="Islam M.M."/>
            <person name="Ahmed B."/>
            <person name="Halim A."/>
            <person name="Hossen Q.M.M."/>
            <person name="Hossain M.Z."/>
            <person name="Ahmed R."/>
            <person name="Khan M.M."/>
            <person name="Islam R."/>
            <person name="Rashid M.M."/>
            <person name="Khan S.A."/>
            <person name="Rahman M.S."/>
            <person name="Alam M."/>
            <person name="Yahiya A.S."/>
            <person name="Khan M.S."/>
            <person name="Azam M.S."/>
            <person name="Haque T."/>
            <person name="Lashkar M.Z.H."/>
            <person name="Akhand A.I."/>
            <person name="Morshed G."/>
            <person name="Roy S."/>
            <person name="Uddin K.S."/>
            <person name="Rabeya T."/>
            <person name="Hossain A.S."/>
            <person name="Chowdhury A."/>
            <person name="Snigdha A.R."/>
            <person name="Mortoza M.S."/>
            <person name="Matin S.A."/>
            <person name="Hoque S.M.E."/>
            <person name="Islam M.K."/>
            <person name="Roy D.K."/>
            <person name="Haider R."/>
            <person name="Moosa M.M."/>
            <person name="Elias S.M."/>
            <person name="Hasan A.M."/>
            <person name="Jahan S."/>
            <person name="Shafiuddin M."/>
            <person name="Mahmood N."/>
            <person name="Shommy N.S."/>
        </authorList>
    </citation>
    <scope>NUCLEOTIDE SEQUENCE [LARGE SCALE GENOMIC DNA]</scope>
    <source>
        <strain evidence="4">cv. O-4</strain>
    </source>
</reference>
<feature type="compositionally biased region" description="Basic and acidic residues" evidence="1">
    <location>
        <begin position="222"/>
        <end position="232"/>
    </location>
</feature>
<feature type="compositionally biased region" description="Low complexity" evidence="1">
    <location>
        <begin position="195"/>
        <end position="206"/>
    </location>
</feature>
<gene>
    <name evidence="3" type="ORF">COLO4_03980</name>
</gene>
<dbReference type="SUPFAM" id="SSF53098">
    <property type="entry name" value="Ribonuclease H-like"/>
    <property type="match status" value="1"/>
</dbReference>
<accession>A0A1R3KVV7</accession>